<name>A0A3D9ZTY3_9ACTN</name>
<sequence length="170" mass="16652">MRRGFATLVMVSVVALGAAACGSSGDDAGSANAAGGAPSSSAAAGGASDATVAACTEALAASEAGAKDFGSGLDEMQKMLLGITADSVDAELEAKGTELETRMHASLKTWSDKLTALAGQDVDAKVKTALTESATTVTKINDPDDDTAGDAARTTLNGVADKIKAACPAA</sequence>
<reference evidence="2 3" key="1">
    <citation type="submission" date="2018-08" db="EMBL/GenBank/DDBJ databases">
        <title>Sequencing the genomes of 1000 actinobacteria strains.</title>
        <authorList>
            <person name="Klenk H.-P."/>
        </authorList>
    </citation>
    <scope>NUCLEOTIDE SEQUENCE [LARGE SCALE GENOMIC DNA]</scope>
    <source>
        <strain evidence="2 3">DSM 44099</strain>
    </source>
</reference>
<dbReference type="EMBL" id="QUMQ01000001">
    <property type="protein sequence ID" value="REG00380.1"/>
    <property type="molecule type" value="Genomic_DNA"/>
</dbReference>
<evidence type="ECO:0000313" key="3">
    <source>
        <dbReference type="Proteomes" id="UP000256913"/>
    </source>
</evidence>
<evidence type="ECO:0000313" key="2">
    <source>
        <dbReference type="EMBL" id="REG00380.1"/>
    </source>
</evidence>
<dbReference type="RefSeq" id="WP_116071869.1">
    <property type="nucleotide sequence ID" value="NZ_BONB01000098.1"/>
</dbReference>
<accession>A0A3D9ZTY3</accession>
<keyword evidence="3" id="KW-1185">Reference proteome</keyword>
<gene>
    <name evidence="2" type="ORF">DFJ67_6432</name>
</gene>
<dbReference type="AlphaFoldDB" id="A0A3D9ZTY3"/>
<dbReference type="PROSITE" id="PS51257">
    <property type="entry name" value="PROKAR_LIPOPROTEIN"/>
    <property type="match status" value="1"/>
</dbReference>
<keyword evidence="1" id="KW-0732">Signal</keyword>
<proteinExistence type="predicted"/>
<feature type="chain" id="PRO_5038960266" description="Lipoprotein" evidence="1">
    <location>
        <begin position="21"/>
        <end position="170"/>
    </location>
</feature>
<dbReference type="Proteomes" id="UP000256913">
    <property type="component" value="Unassembled WGS sequence"/>
</dbReference>
<comment type="caution">
    <text evidence="2">The sequence shown here is derived from an EMBL/GenBank/DDBJ whole genome shotgun (WGS) entry which is preliminary data.</text>
</comment>
<protein>
    <recommendedName>
        <fullName evidence="4">Lipoprotein</fullName>
    </recommendedName>
</protein>
<evidence type="ECO:0008006" key="4">
    <source>
        <dbReference type="Google" id="ProtNLM"/>
    </source>
</evidence>
<evidence type="ECO:0000256" key="1">
    <source>
        <dbReference type="SAM" id="SignalP"/>
    </source>
</evidence>
<organism evidence="2 3">
    <name type="scientific">Asanoa ferruginea</name>
    <dbReference type="NCBI Taxonomy" id="53367"/>
    <lineage>
        <taxon>Bacteria</taxon>
        <taxon>Bacillati</taxon>
        <taxon>Actinomycetota</taxon>
        <taxon>Actinomycetes</taxon>
        <taxon>Micromonosporales</taxon>
        <taxon>Micromonosporaceae</taxon>
        <taxon>Asanoa</taxon>
    </lineage>
</organism>
<feature type="signal peptide" evidence="1">
    <location>
        <begin position="1"/>
        <end position="20"/>
    </location>
</feature>